<dbReference type="EMBL" id="CP144754">
    <property type="protein sequence ID" value="WVZ96834.1"/>
    <property type="molecule type" value="Genomic_DNA"/>
</dbReference>
<dbReference type="AlphaFoldDB" id="A0AAQ3UX19"/>
<protein>
    <submittedName>
        <fullName evidence="2">Uncharacterized protein</fullName>
    </submittedName>
</protein>
<gene>
    <name evidence="2" type="ORF">U9M48_042417</name>
</gene>
<evidence type="ECO:0000256" key="1">
    <source>
        <dbReference type="SAM" id="Phobius"/>
    </source>
</evidence>
<evidence type="ECO:0000313" key="3">
    <source>
        <dbReference type="Proteomes" id="UP001341281"/>
    </source>
</evidence>
<keyword evidence="1" id="KW-1133">Transmembrane helix</keyword>
<proteinExistence type="predicted"/>
<name>A0AAQ3UX19_PASNO</name>
<keyword evidence="1" id="KW-0472">Membrane</keyword>
<reference evidence="2 3" key="1">
    <citation type="submission" date="2024-02" db="EMBL/GenBank/DDBJ databases">
        <title>High-quality chromosome-scale genome assembly of Pensacola bahiagrass (Paspalum notatum Flugge var. saurae).</title>
        <authorList>
            <person name="Vega J.M."/>
            <person name="Podio M."/>
            <person name="Orjuela J."/>
            <person name="Siena L.A."/>
            <person name="Pessino S.C."/>
            <person name="Combes M.C."/>
            <person name="Mariac C."/>
            <person name="Albertini E."/>
            <person name="Pupilli F."/>
            <person name="Ortiz J.P.A."/>
            <person name="Leblanc O."/>
        </authorList>
    </citation>
    <scope>NUCLEOTIDE SEQUENCE [LARGE SCALE GENOMIC DNA]</scope>
    <source>
        <strain evidence="2">R1</strain>
        <tissue evidence="2">Leaf</tissue>
    </source>
</reference>
<keyword evidence="1" id="KW-0812">Transmembrane</keyword>
<accession>A0AAQ3UX19</accession>
<organism evidence="2 3">
    <name type="scientific">Paspalum notatum var. saurae</name>
    <dbReference type="NCBI Taxonomy" id="547442"/>
    <lineage>
        <taxon>Eukaryota</taxon>
        <taxon>Viridiplantae</taxon>
        <taxon>Streptophyta</taxon>
        <taxon>Embryophyta</taxon>
        <taxon>Tracheophyta</taxon>
        <taxon>Spermatophyta</taxon>
        <taxon>Magnoliopsida</taxon>
        <taxon>Liliopsida</taxon>
        <taxon>Poales</taxon>
        <taxon>Poaceae</taxon>
        <taxon>PACMAD clade</taxon>
        <taxon>Panicoideae</taxon>
        <taxon>Andropogonodae</taxon>
        <taxon>Paspaleae</taxon>
        <taxon>Paspalinae</taxon>
        <taxon>Paspalum</taxon>
    </lineage>
</organism>
<dbReference type="Proteomes" id="UP001341281">
    <property type="component" value="Chromosome 10"/>
</dbReference>
<feature type="transmembrane region" description="Helical" evidence="1">
    <location>
        <begin position="15"/>
        <end position="42"/>
    </location>
</feature>
<feature type="non-terminal residue" evidence="2">
    <location>
        <position position="1"/>
    </location>
</feature>
<sequence>MDVAPGLSAMEEWCWLLVIGGAVHSFDSCLYCSLSLLLAGYVRCGEKRQILSAFGSSNDTSAS</sequence>
<evidence type="ECO:0000313" key="2">
    <source>
        <dbReference type="EMBL" id="WVZ96834.1"/>
    </source>
</evidence>
<keyword evidence="3" id="KW-1185">Reference proteome</keyword>